<name>A0ABX9A637_9SPHN</name>
<evidence type="ECO:0000256" key="1">
    <source>
        <dbReference type="SAM" id="SignalP"/>
    </source>
</evidence>
<accession>A0ABX9A637</accession>
<organism evidence="3 4">
    <name type="scientific">Qipengyuania gelatinilytica</name>
    <dbReference type="NCBI Taxonomy" id="2867231"/>
    <lineage>
        <taxon>Bacteria</taxon>
        <taxon>Pseudomonadati</taxon>
        <taxon>Pseudomonadota</taxon>
        <taxon>Alphaproteobacteria</taxon>
        <taxon>Sphingomonadales</taxon>
        <taxon>Erythrobacteraceae</taxon>
        <taxon>Qipengyuania</taxon>
    </lineage>
</organism>
<dbReference type="NCBIfam" id="NF033105">
    <property type="entry name" value="bla_subclass_B3"/>
    <property type="match status" value="1"/>
</dbReference>
<dbReference type="Pfam" id="PF00753">
    <property type="entry name" value="Lactamase_B"/>
    <property type="match status" value="1"/>
</dbReference>
<dbReference type="InterPro" id="IPR036866">
    <property type="entry name" value="RibonucZ/Hydroxyglut_hydro"/>
</dbReference>
<dbReference type="InterPro" id="IPR001279">
    <property type="entry name" value="Metallo-B-lactamas"/>
</dbReference>
<dbReference type="Proteomes" id="UP000824321">
    <property type="component" value="Chromosome"/>
</dbReference>
<keyword evidence="4" id="KW-1185">Reference proteome</keyword>
<dbReference type="NCBIfam" id="NF012229">
    <property type="entry name" value="bla_class_B_core"/>
    <property type="match status" value="1"/>
</dbReference>
<keyword evidence="1" id="KW-0732">Signal</keyword>
<dbReference type="RefSeq" id="WP_221431012.1">
    <property type="nucleotide sequence ID" value="NZ_CP081294.1"/>
</dbReference>
<dbReference type="EMBL" id="CP081294">
    <property type="protein sequence ID" value="QZD95272.1"/>
    <property type="molecule type" value="Genomic_DNA"/>
</dbReference>
<sequence>MYARYLLPLAFTLTACAGAQVDAPVLDKLAGATAPLPEVPSERFVDACEKWDEWAKPAQPFRLMGNSWYVGTCGISAILVTGEKGHILIDSGVDAAAPHVLASIRSLGFDPADIRYILMSHEHFDHVGGHAELLKATGAQIVASERAAPVLESGKVAADDPQAASGHPDMVPVEVGKIVSDGETVELGNLTITAHETPGHTPGALSWSWWSCTPPDQPPVCSRIVYADSLSAVSADEYRFTDHPEMVRAFRTSIDKVRFLQCDILTTPHPSSSNMIERWREGTYGKPGECQRYADALTKRLDERLAKEAAQ</sequence>
<evidence type="ECO:0000259" key="2">
    <source>
        <dbReference type="SMART" id="SM00849"/>
    </source>
</evidence>
<feature type="domain" description="Metallo-beta-lactamase" evidence="2">
    <location>
        <begin position="74"/>
        <end position="269"/>
    </location>
</feature>
<dbReference type="PROSITE" id="PS51257">
    <property type="entry name" value="PROKAR_LIPOPROTEIN"/>
    <property type="match status" value="1"/>
</dbReference>
<gene>
    <name evidence="3" type="primary">bla</name>
    <name evidence="3" type="ORF">K3136_00655</name>
</gene>
<reference evidence="3 4" key="1">
    <citation type="submission" date="2021-08" db="EMBL/GenBank/DDBJ databases">
        <title>Comparative Genomics Analysis of the Genus Qipengyuania Reveals Extensive Genetic Diversity and Metabolic Versatility, Including the Description of Fifteen Novel Species.</title>
        <authorList>
            <person name="Liu Y."/>
        </authorList>
    </citation>
    <scope>NUCLEOTIDE SEQUENCE [LARGE SCALE GENOMIC DNA]</scope>
    <source>
        <strain evidence="3 4">1NDH1</strain>
    </source>
</reference>
<dbReference type="SUPFAM" id="SSF56281">
    <property type="entry name" value="Metallo-hydrolase/oxidoreductase"/>
    <property type="match status" value="1"/>
</dbReference>
<dbReference type="PANTHER" id="PTHR42951">
    <property type="entry name" value="METALLO-BETA-LACTAMASE DOMAIN-CONTAINING"/>
    <property type="match status" value="1"/>
</dbReference>
<evidence type="ECO:0000313" key="4">
    <source>
        <dbReference type="Proteomes" id="UP000824321"/>
    </source>
</evidence>
<dbReference type="CDD" id="cd16315">
    <property type="entry name" value="EVM-1-like_MBL-B3"/>
    <property type="match status" value="1"/>
</dbReference>
<evidence type="ECO:0000313" key="3">
    <source>
        <dbReference type="EMBL" id="QZD95272.1"/>
    </source>
</evidence>
<feature type="chain" id="PRO_5047507104" evidence="1">
    <location>
        <begin position="20"/>
        <end position="311"/>
    </location>
</feature>
<feature type="signal peptide" evidence="1">
    <location>
        <begin position="1"/>
        <end position="19"/>
    </location>
</feature>
<dbReference type="PANTHER" id="PTHR42951:SF17">
    <property type="entry name" value="METALLO-BETA-LACTAMASE DOMAIN-CONTAINING PROTEIN"/>
    <property type="match status" value="1"/>
</dbReference>
<dbReference type="SMART" id="SM00849">
    <property type="entry name" value="Lactamase_B"/>
    <property type="match status" value="1"/>
</dbReference>
<proteinExistence type="predicted"/>
<dbReference type="InterPro" id="IPR050855">
    <property type="entry name" value="NDM-1-like"/>
</dbReference>
<dbReference type="Gene3D" id="3.60.15.10">
    <property type="entry name" value="Ribonuclease Z/Hydroxyacylglutathione hydrolase-like"/>
    <property type="match status" value="1"/>
</dbReference>
<protein>
    <submittedName>
        <fullName evidence="3">Subclass B3 metallo-beta-lactamase</fullName>
    </submittedName>
</protein>